<name>A0A4Q8L7W8_9GAMM</name>
<dbReference type="EMBL" id="SHMC01000004">
    <property type="protein sequence ID" value="TAA24299.1"/>
    <property type="molecule type" value="Genomic_DNA"/>
</dbReference>
<organism evidence="2 3">
    <name type="scientific">Pseudoxanthomonas winnipegensis</name>
    <dbReference type="NCBI Taxonomy" id="2480810"/>
    <lineage>
        <taxon>Bacteria</taxon>
        <taxon>Pseudomonadati</taxon>
        <taxon>Pseudomonadota</taxon>
        <taxon>Gammaproteobacteria</taxon>
        <taxon>Lysobacterales</taxon>
        <taxon>Lysobacteraceae</taxon>
        <taxon>Pseudoxanthomonas</taxon>
    </lineage>
</organism>
<dbReference type="OrthoDB" id="180217at2"/>
<reference evidence="2 3" key="1">
    <citation type="submission" date="2019-02" db="EMBL/GenBank/DDBJ databases">
        <title>WGS of Pseudoxanthomonas species novum from clinical isolates.</title>
        <authorList>
            <person name="Bernier A.-M."/>
            <person name="Bernard K."/>
            <person name="Vachon A."/>
        </authorList>
    </citation>
    <scope>NUCLEOTIDE SEQUENCE [LARGE SCALE GENOMIC DNA]</scope>
    <source>
        <strain evidence="2 3">NML171200</strain>
    </source>
</reference>
<gene>
    <name evidence="2" type="ORF">EA660_11200</name>
</gene>
<feature type="transmembrane region" description="Helical" evidence="1">
    <location>
        <begin position="437"/>
        <end position="454"/>
    </location>
</feature>
<feature type="transmembrane region" description="Helical" evidence="1">
    <location>
        <begin position="204"/>
        <end position="223"/>
    </location>
</feature>
<proteinExistence type="predicted"/>
<evidence type="ECO:0000313" key="2">
    <source>
        <dbReference type="EMBL" id="TAA24299.1"/>
    </source>
</evidence>
<feature type="transmembrane region" description="Helical" evidence="1">
    <location>
        <begin position="159"/>
        <end position="184"/>
    </location>
</feature>
<dbReference type="AlphaFoldDB" id="A0A4Q8L7W8"/>
<comment type="caution">
    <text evidence="2">The sequence shown here is derived from an EMBL/GenBank/DDBJ whole genome shotgun (WGS) entry which is preliminary data.</text>
</comment>
<feature type="transmembrane region" description="Helical" evidence="1">
    <location>
        <begin position="244"/>
        <end position="265"/>
    </location>
</feature>
<evidence type="ECO:0000256" key="1">
    <source>
        <dbReference type="SAM" id="Phobius"/>
    </source>
</evidence>
<feature type="transmembrane region" description="Helical" evidence="1">
    <location>
        <begin position="383"/>
        <end position="405"/>
    </location>
</feature>
<sequence>MERRLRVLFPGLLLIAALLTLALARTMVGTARDGLTLDEPYHYAAGVSYARLGDYRINPEHPPLAKLWTGWLTPSSVVLPPLRELHEKDDERIYTQSMAYLDNAPADTQHHIRVAMFALNLLLLAALALLVWKVAGLWWAAGLLAWLAVDPTVGAHLPVLMTDLPVALALGLSAASAAWLASTWRWPAWVAFALSAGLALGSKHSAPGALAGIGVALLLAAAWRHWRSRRDALPGAHERGATLLARWAAVALAALVAVAVLWSFYGFRFHAGRDGSDAFNRPTAPKIDDLASPMQRRVLHALDDARLLPRAYLWGMADTLRAGVEGRGQREHKLFGRDFKGAPPWFFWPGALAAKIPLPLLAGALLGLLALWRAPLSSGQKHLLLTMGALGAAYWASLLGSRGTYAGVRHALPLFLPLATLAGALAWRASVSLRRRWLLPLAFAPTALALVMTAREPRLWEYFNELGGGSANGWRNFSDEGVDLGQRLPEISRWMQAHQPPGTTLYNSYMYMPEWVRGSGSPLREYVGGVDDTNVAGHYAGLFVMRLSSTIPEPEYNWNPAVTMRNLHQVGRIGVLGIWQGRMDDKRLRVRGLYREVLKEVYRTPAPDWRQVARRCAEILEAVPFATGCYVERGNALARLGDVAGARKAWTGGAEQLSPDDPIGLQLRALVKASAGDRLPADWRPVRNPSLE</sequence>
<dbReference type="Proteomes" id="UP000292627">
    <property type="component" value="Unassembled WGS sequence"/>
</dbReference>
<keyword evidence="1" id="KW-1133">Transmembrane helix</keyword>
<keyword evidence="1" id="KW-0812">Transmembrane</keyword>
<dbReference type="RefSeq" id="WP_130551638.1">
    <property type="nucleotide sequence ID" value="NZ_SHMC01000004.1"/>
</dbReference>
<keyword evidence="1" id="KW-0472">Membrane</keyword>
<feature type="transmembrane region" description="Helical" evidence="1">
    <location>
        <begin position="121"/>
        <end position="147"/>
    </location>
</feature>
<evidence type="ECO:0000313" key="3">
    <source>
        <dbReference type="Proteomes" id="UP000292627"/>
    </source>
</evidence>
<evidence type="ECO:0008006" key="4">
    <source>
        <dbReference type="Google" id="ProtNLM"/>
    </source>
</evidence>
<protein>
    <recommendedName>
        <fullName evidence="4">Phospholipid carrier-dependent glycosyltransferase</fullName>
    </recommendedName>
</protein>
<feature type="transmembrane region" description="Helical" evidence="1">
    <location>
        <begin position="411"/>
        <end position="430"/>
    </location>
</feature>
<feature type="transmembrane region" description="Helical" evidence="1">
    <location>
        <begin position="345"/>
        <end position="371"/>
    </location>
</feature>
<accession>A0A4Q8L7W8</accession>